<dbReference type="SUPFAM" id="SSF46785">
    <property type="entry name" value="Winged helix' DNA-binding domain"/>
    <property type="match status" value="1"/>
</dbReference>
<gene>
    <name evidence="2" type="ORF">EWF95_09235</name>
</gene>
<organism evidence="2 3">
    <name type="scientific">Halonotius roseus</name>
    <dbReference type="NCBI Taxonomy" id="2511997"/>
    <lineage>
        <taxon>Archaea</taxon>
        <taxon>Methanobacteriati</taxon>
        <taxon>Methanobacteriota</taxon>
        <taxon>Stenosarchaea group</taxon>
        <taxon>Halobacteria</taxon>
        <taxon>Halobacteriales</taxon>
        <taxon>Haloferacaceae</taxon>
        <taxon>Halonotius</taxon>
    </lineage>
</organism>
<evidence type="ECO:0000313" key="3">
    <source>
        <dbReference type="Proteomes" id="UP000315385"/>
    </source>
</evidence>
<dbReference type="RefSeq" id="WP_142443765.1">
    <property type="nucleotide sequence ID" value="NZ_SESI01000002.1"/>
</dbReference>
<protein>
    <submittedName>
        <fullName evidence="2">MarR family transcriptional regulator</fullName>
    </submittedName>
</protein>
<accession>A0A544QP23</accession>
<dbReference type="InterPro" id="IPR000835">
    <property type="entry name" value="HTH_MarR-typ"/>
</dbReference>
<feature type="domain" description="HTH marR-type" evidence="1">
    <location>
        <begin position="27"/>
        <end position="74"/>
    </location>
</feature>
<name>A0A544QP23_9EURY</name>
<dbReference type="EMBL" id="SESI01000002">
    <property type="protein sequence ID" value="TQQ80653.1"/>
    <property type="molecule type" value="Genomic_DNA"/>
</dbReference>
<dbReference type="Pfam" id="PF12802">
    <property type="entry name" value="MarR_2"/>
    <property type="match status" value="1"/>
</dbReference>
<proteinExistence type="predicted"/>
<dbReference type="GO" id="GO:0003700">
    <property type="term" value="F:DNA-binding transcription factor activity"/>
    <property type="evidence" value="ECO:0007669"/>
    <property type="project" value="InterPro"/>
</dbReference>
<evidence type="ECO:0000313" key="2">
    <source>
        <dbReference type="EMBL" id="TQQ80653.1"/>
    </source>
</evidence>
<dbReference type="Gene3D" id="1.10.10.10">
    <property type="entry name" value="Winged helix-like DNA-binding domain superfamily/Winged helix DNA-binding domain"/>
    <property type="match status" value="1"/>
</dbReference>
<comment type="caution">
    <text evidence="2">The sequence shown here is derived from an EMBL/GenBank/DDBJ whole genome shotgun (WGS) entry which is preliminary data.</text>
</comment>
<dbReference type="InterPro" id="IPR036390">
    <property type="entry name" value="WH_DNA-bd_sf"/>
</dbReference>
<evidence type="ECO:0000259" key="1">
    <source>
        <dbReference type="Pfam" id="PF12802"/>
    </source>
</evidence>
<reference evidence="2 3" key="1">
    <citation type="submission" date="2019-02" db="EMBL/GenBank/DDBJ databases">
        <title>Halonotius sp. a new haloqrchaeon isolated from saline water.</title>
        <authorList>
            <person name="Duran-Viseras A."/>
            <person name="Sanchez-Porro C."/>
            <person name="Ventosa A."/>
        </authorList>
    </citation>
    <scope>NUCLEOTIDE SEQUENCE [LARGE SCALE GENOMIC DNA]</scope>
    <source>
        <strain evidence="2 3">F9-27</strain>
    </source>
</reference>
<dbReference type="Proteomes" id="UP000315385">
    <property type="component" value="Unassembled WGS sequence"/>
</dbReference>
<sequence>MPVEFNEYEQSNDSEEFDWTLREGSNAHKILAFLSEYPEQGFTPKEIHDATGVTRGSVGKTLQRLKDRQLVRHAEPYWAIGDDDRVGTYLGMVSSLEAIVKREGTESYDEWRNAAETAE</sequence>
<dbReference type="AlphaFoldDB" id="A0A544QP23"/>
<dbReference type="InterPro" id="IPR036388">
    <property type="entry name" value="WH-like_DNA-bd_sf"/>
</dbReference>
<dbReference type="OrthoDB" id="195563at2157"/>
<keyword evidence="3" id="KW-1185">Reference proteome</keyword>